<name>A0A1M5R7J6_9GAMM</name>
<dbReference type="FunFam" id="3.30.950.10:FF:000002">
    <property type="entry name" value="Ribosomal RNA small subunit methyltransferase I"/>
    <property type="match status" value="1"/>
</dbReference>
<dbReference type="EMBL" id="FQWZ01000007">
    <property type="protein sequence ID" value="SHH21999.1"/>
    <property type="molecule type" value="Genomic_DNA"/>
</dbReference>
<reference evidence="9 10" key="1">
    <citation type="submission" date="2016-11" db="EMBL/GenBank/DDBJ databases">
        <authorList>
            <person name="Jaros S."/>
            <person name="Januszkiewicz K."/>
            <person name="Wedrychowicz H."/>
        </authorList>
    </citation>
    <scope>NUCLEOTIDE SEQUENCE [LARGE SCALE GENOMIC DNA]</scope>
    <source>
        <strain evidence="9 10">CGMCC 1.7049</strain>
    </source>
</reference>
<dbReference type="InterPro" id="IPR053910">
    <property type="entry name" value="RsmI_HTH"/>
</dbReference>
<comment type="similarity">
    <text evidence="6">Belongs to the methyltransferase superfamily. RsmI family.</text>
</comment>
<evidence type="ECO:0000259" key="7">
    <source>
        <dbReference type="Pfam" id="PF00590"/>
    </source>
</evidence>
<dbReference type="GO" id="GO:0070677">
    <property type="term" value="F:rRNA (cytosine-2'-O-)-methyltransferase activity"/>
    <property type="evidence" value="ECO:0007669"/>
    <property type="project" value="UniProtKB-UniRule"/>
</dbReference>
<dbReference type="STRING" id="490188.SAMN04488068_2932"/>
<dbReference type="PANTHER" id="PTHR46111">
    <property type="entry name" value="RIBOSOMAL RNA SMALL SUBUNIT METHYLTRANSFERASE I"/>
    <property type="match status" value="1"/>
</dbReference>
<dbReference type="Pfam" id="PF23016">
    <property type="entry name" value="RsmI_C"/>
    <property type="match status" value="1"/>
</dbReference>
<dbReference type="RefSeq" id="WP_084083486.1">
    <property type="nucleotide sequence ID" value="NZ_FQWZ01000007.1"/>
</dbReference>
<dbReference type="Gene3D" id="3.40.1010.10">
    <property type="entry name" value="Cobalt-precorrin-4 Transmethylase, Domain 1"/>
    <property type="match status" value="1"/>
</dbReference>
<evidence type="ECO:0000256" key="6">
    <source>
        <dbReference type="HAMAP-Rule" id="MF_01877"/>
    </source>
</evidence>
<dbReference type="Pfam" id="PF00590">
    <property type="entry name" value="TP_methylase"/>
    <property type="match status" value="1"/>
</dbReference>
<comment type="catalytic activity">
    <reaction evidence="6">
        <text>cytidine(1402) in 16S rRNA + S-adenosyl-L-methionine = 2'-O-methylcytidine(1402) in 16S rRNA + S-adenosyl-L-homocysteine + H(+)</text>
        <dbReference type="Rhea" id="RHEA:42924"/>
        <dbReference type="Rhea" id="RHEA-COMP:10285"/>
        <dbReference type="Rhea" id="RHEA-COMP:10286"/>
        <dbReference type="ChEBI" id="CHEBI:15378"/>
        <dbReference type="ChEBI" id="CHEBI:57856"/>
        <dbReference type="ChEBI" id="CHEBI:59789"/>
        <dbReference type="ChEBI" id="CHEBI:74495"/>
        <dbReference type="ChEBI" id="CHEBI:82748"/>
        <dbReference type="EC" id="2.1.1.198"/>
    </reaction>
</comment>
<dbReference type="PROSITE" id="PS01296">
    <property type="entry name" value="RSMI"/>
    <property type="match status" value="1"/>
</dbReference>
<keyword evidence="4 6" id="KW-0808">Transferase</keyword>
<dbReference type="SUPFAM" id="SSF53790">
    <property type="entry name" value="Tetrapyrrole methylase"/>
    <property type="match status" value="1"/>
</dbReference>
<evidence type="ECO:0000313" key="9">
    <source>
        <dbReference type="EMBL" id="SHH21999.1"/>
    </source>
</evidence>
<evidence type="ECO:0000256" key="2">
    <source>
        <dbReference type="ARBA" id="ARBA00022552"/>
    </source>
</evidence>
<dbReference type="InterPro" id="IPR018063">
    <property type="entry name" value="SAM_MeTrfase_RsmI_CS"/>
</dbReference>
<dbReference type="Gene3D" id="3.30.950.10">
    <property type="entry name" value="Methyltransferase, Cobalt-precorrin-4 Transmethylase, Domain 2"/>
    <property type="match status" value="1"/>
</dbReference>
<evidence type="ECO:0000256" key="4">
    <source>
        <dbReference type="ARBA" id="ARBA00022679"/>
    </source>
</evidence>
<keyword evidence="1 6" id="KW-0963">Cytoplasm</keyword>
<proteinExistence type="inferred from homology"/>
<dbReference type="OrthoDB" id="9809084at2"/>
<evidence type="ECO:0000256" key="3">
    <source>
        <dbReference type="ARBA" id="ARBA00022603"/>
    </source>
</evidence>
<dbReference type="PIRSF" id="PIRSF005917">
    <property type="entry name" value="MTase_YraL"/>
    <property type="match status" value="1"/>
</dbReference>
<dbReference type="InterPro" id="IPR014777">
    <property type="entry name" value="4pyrrole_Mease_sub1"/>
</dbReference>
<evidence type="ECO:0000256" key="1">
    <source>
        <dbReference type="ARBA" id="ARBA00022490"/>
    </source>
</evidence>
<dbReference type="CDD" id="cd11648">
    <property type="entry name" value="RsmI"/>
    <property type="match status" value="1"/>
</dbReference>
<dbReference type="NCBIfam" id="TIGR00096">
    <property type="entry name" value="16S rRNA (cytidine(1402)-2'-O)-methyltransferase"/>
    <property type="match status" value="1"/>
</dbReference>
<dbReference type="HAMAP" id="MF_01877">
    <property type="entry name" value="16SrRNA_methyltr_I"/>
    <property type="match status" value="1"/>
</dbReference>
<dbReference type="PANTHER" id="PTHR46111:SF1">
    <property type="entry name" value="RIBOSOMAL RNA SMALL SUBUNIT METHYLTRANSFERASE I"/>
    <property type="match status" value="1"/>
</dbReference>
<dbReference type="Proteomes" id="UP000199758">
    <property type="component" value="Unassembled WGS sequence"/>
</dbReference>
<dbReference type="EC" id="2.1.1.198" evidence="6"/>
<comment type="function">
    <text evidence="6">Catalyzes the 2'-O-methylation of the ribose of cytidine 1402 (C1402) in 16S rRNA.</text>
</comment>
<dbReference type="InterPro" id="IPR014776">
    <property type="entry name" value="4pyrrole_Mease_sub2"/>
</dbReference>
<feature type="domain" description="Tetrapyrrole methylase" evidence="7">
    <location>
        <begin position="25"/>
        <end position="225"/>
    </location>
</feature>
<dbReference type="InterPro" id="IPR000878">
    <property type="entry name" value="4pyrrol_Mease"/>
</dbReference>
<feature type="domain" description="RsmI HTH" evidence="8">
    <location>
        <begin position="252"/>
        <end position="295"/>
    </location>
</feature>
<accession>A0A1M5R7J6</accession>
<dbReference type="InterPro" id="IPR008189">
    <property type="entry name" value="rRNA_ssu_MeTfrase_I"/>
</dbReference>
<sequence>MSDPLDAAAPATNLLADVQGAQAGHLYVVATPIGNLGDLAPRALAVLRSVDRICAEDTRTSGQLLAHFGVAKPLTALHEHNESGIVGGLVEQLRAGRSLALVSDAGTPLISDPGFVLVRAAREAGVPVIAIPGPCAAVTALSIAGIATDAFRFAGFLPSKSSARRERLRELGASPDTVIVYESSHRIADCLDDLVAVLGPARRVCLARELTKRFEQSITLPAAELSAWLLADANRVRGEFVLVIEGAPPADAGRAEHERLLRVLLRELSPSKAAKVAAELSGGRKSELYALAMQLGGSEGVE</sequence>
<evidence type="ECO:0000313" key="10">
    <source>
        <dbReference type="Proteomes" id="UP000199758"/>
    </source>
</evidence>
<keyword evidence="2 6" id="KW-0698">rRNA processing</keyword>
<keyword evidence="10" id="KW-1185">Reference proteome</keyword>
<evidence type="ECO:0000259" key="8">
    <source>
        <dbReference type="Pfam" id="PF23016"/>
    </source>
</evidence>
<dbReference type="AlphaFoldDB" id="A0A1M5R7J6"/>
<protein>
    <recommendedName>
        <fullName evidence="6">Ribosomal RNA small subunit methyltransferase I</fullName>
        <ecNumber evidence="6">2.1.1.198</ecNumber>
    </recommendedName>
    <alternativeName>
        <fullName evidence="6">16S rRNA 2'-O-ribose C1402 methyltransferase</fullName>
    </alternativeName>
    <alternativeName>
        <fullName evidence="6">rRNA (cytidine-2'-O-)-methyltransferase RsmI</fullName>
    </alternativeName>
</protein>
<evidence type="ECO:0000256" key="5">
    <source>
        <dbReference type="ARBA" id="ARBA00022691"/>
    </source>
</evidence>
<organism evidence="9 10">
    <name type="scientific">Hydrocarboniphaga daqingensis</name>
    <dbReference type="NCBI Taxonomy" id="490188"/>
    <lineage>
        <taxon>Bacteria</taxon>
        <taxon>Pseudomonadati</taxon>
        <taxon>Pseudomonadota</taxon>
        <taxon>Gammaproteobacteria</taxon>
        <taxon>Nevskiales</taxon>
        <taxon>Nevskiaceae</taxon>
        <taxon>Hydrocarboniphaga</taxon>
    </lineage>
</organism>
<dbReference type="InterPro" id="IPR035996">
    <property type="entry name" value="4pyrrol_Methylase_sf"/>
</dbReference>
<keyword evidence="3 6" id="KW-0489">Methyltransferase</keyword>
<dbReference type="FunFam" id="3.40.1010.10:FF:000007">
    <property type="entry name" value="Ribosomal RNA small subunit methyltransferase I"/>
    <property type="match status" value="1"/>
</dbReference>
<keyword evidence="5 6" id="KW-0949">S-adenosyl-L-methionine</keyword>
<dbReference type="GO" id="GO:0005737">
    <property type="term" value="C:cytoplasm"/>
    <property type="evidence" value="ECO:0007669"/>
    <property type="project" value="UniProtKB-SubCell"/>
</dbReference>
<comment type="subcellular location">
    <subcellularLocation>
        <location evidence="6">Cytoplasm</location>
    </subcellularLocation>
</comment>
<gene>
    <name evidence="6" type="primary">rsmI</name>
    <name evidence="9" type="ORF">SAMN04488068_2932</name>
</gene>